<evidence type="ECO:0000313" key="2">
    <source>
        <dbReference type="Proteomes" id="UP000813385"/>
    </source>
</evidence>
<dbReference type="Proteomes" id="UP000813385">
    <property type="component" value="Unassembled WGS sequence"/>
</dbReference>
<accession>A0A8K0X7I9</accession>
<proteinExistence type="predicted"/>
<name>A0A8K0X7I9_9PEZI</name>
<organism evidence="1 2">
    <name type="scientific">Plectosphaerella cucumerina</name>
    <dbReference type="NCBI Taxonomy" id="40658"/>
    <lineage>
        <taxon>Eukaryota</taxon>
        <taxon>Fungi</taxon>
        <taxon>Dikarya</taxon>
        <taxon>Ascomycota</taxon>
        <taxon>Pezizomycotina</taxon>
        <taxon>Sordariomycetes</taxon>
        <taxon>Hypocreomycetidae</taxon>
        <taxon>Glomerellales</taxon>
        <taxon>Plectosphaerellaceae</taxon>
        <taxon>Plectosphaerella</taxon>
    </lineage>
</organism>
<evidence type="ECO:0000313" key="1">
    <source>
        <dbReference type="EMBL" id="KAH7367996.1"/>
    </source>
</evidence>
<dbReference type="EMBL" id="JAGPXD010000002">
    <property type="protein sequence ID" value="KAH7367996.1"/>
    <property type="molecule type" value="Genomic_DNA"/>
</dbReference>
<sequence length="498" mass="52963">MQPPTSPSQNKKDQHLREMGSTALDATMPSPYRLANLAGLAIGHSILPTWSRLAGLGPVDSSPVPVPYIGGSSVPLISTAIQTPPGVYSARQLVLSLSPLLDSIVSRLGQDAPGDTPARSVLVDGLAASLATSGRESTLPLGRSDGVRGELARQVNRIAKTIVQHVREATPSSITDDNLNIRSPCEGHIWTPAVASLLLGPRSSAELMHLYNEWLHRLILLRDSLLPFENFDEVPLQLPPGGRGIREAEKERKQFLVHSLTGNIPNAAIVDLAKVFTGPDLLRGGYGFQYAQGLVLPAFISGSSSAHLLRYHAAKVEAVGDVLFEYENKSYIEAPKSEVADEKAVTRPNLAPSGALKTSLSFSKGRQSASRVVELRLELGSGKCVVVDLGQITRGRRYAYELLSQGEKSAASDSDEDGVVIHNAADLLALPGLVVSPRAKEGQQKLHVVPAADAVVKLALLGKLYPENVVIGGRRGSLGAARGAGKGFSERFVIVDGE</sequence>
<gene>
    <name evidence="1" type="ORF">B0T11DRAFT_276266</name>
</gene>
<keyword evidence="2" id="KW-1185">Reference proteome</keyword>
<dbReference type="AlphaFoldDB" id="A0A8K0X7I9"/>
<dbReference type="OrthoDB" id="3590765at2759"/>
<reference evidence="1" key="1">
    <citation type="journal article" date="2021" name="Nat. Commun.">
        <title>Genetic determinants of endophytism in the Arabidopsis root mycobiome.</title>
        <authorList>
            <person name="Mesny F."/>
            <person name="Miyauchi S."/>
            <person name="Thiergart T."/>
            <person name="Pickel B."/>
            <person name="Atanasova L."/>
            <person name="Karlsson M."/>
            <person name="Huettel B."/>
            <person name="Barry K.W."/>
            <person name="Haridas S."/>
            <person name="Chen C."/>
            <person name="Bauer D."/>
            <person name="Andreopoulos W."/>
            <person name="Pangilinan J."/>
            <person name="LaButti K."/>
            <person name="Riley R."/>
            <person name="Lipzen A."/>
            <person name="Clum A."/>
            <person name="Drula E."/>
            <person name="Henrissat B."/>
            <person name="Kohler A."/>
            <person name="Grigoriev I.V."/>
            <person name="Martin F.M."/>
            <person name="Hacquard S."/>
        </authorList>
    </citation>
    <scope>NUCLEOTIDE SEQUENCE</scope>
    <source>
        <strain evidence="1">MPI-CAGE-AT-0016</strain>
    </source>
</reference>
<protein>
    <submittedName>
        <fullName evidence="1">Uncharacterized protein</fullName>
    </submittedName>
</protein>
<comment type="caution">
    <text evidence="1">The sequence shown here is derived from an EMBL/GenBank/DDBJ whole genome shotgun (WGS) entry which is preliminary data.</text>
</comment>